<accession>A0A4Z1JGQ1</accession>
<dbReference type="EMBL" id="PQXM01000676">
    <property type="protein sequence ID" value="TGO70720.1"/>
    <property type="molecule type" value="Genomic_DNA"/>
</dbReference>
<proteinExistence type="predicted"/>
<evidence type="ECO:0000313" key="1">
    <source>
        <dbReference type="EMBL" id="TGO70720.1"/>
    </source>
</evidence>
<sequence length="95" mass="10496">MGHGTTIPPNSYFPRLPKLGLVELSEYVDETYSGLLLTKQVNNINNQAFKVSVHVTIDGKSRRQFHKDIKANANANAILYKSADHRADPSRTGTG</sequence>
<evidence type="ECO:0000313" key="2">
    <source>
        <dbReference type="Proteomes" id="UP000297229"/>
    </source>
</evidence>
<reference evidence="1 2" key="1">
    <citation type="submission" date="2017-12" db="EMBL/GenBank/DDBJ databases">
        <title>Comparative genomics of Botrytis spp.</title>
        <authorList>
            <person name="Valero-Jimenez C.A."/>
            <person name="Tapia P."/>
            <person name="Veloso J."/>
            <person name="Silva-Moreno E."/>
            <person name="Staats M."/>
            <person name="Valdes J.H."/>
            <person name="Van Kan J.A.L."/>
        </authorList>
    </citation>
    <scope>NUCLEOTIDE SEQUENCE [LARGE SCALE GENOMIC DNA]</scope>
    <source>
        <strain evidence="1 2">Be9601</strain>
    </source>
</reference>
<gene>
    <name evidence="1" type="ORF">BELL_0678g00080</name>
</gene>
<name>A0A4Z1JGQ1_9HELO</name>
<protein>
    <submittedName>
        <fullName evidence="1">Uncharacterized protein</fullName>
    </submittedName>
</protein>
<dbReference type="AlphaFoldDB" id="A0A4Z1JGQ1"/>
<organism evidence="1 2">
    <name type="scientific">Botrytis elliptica</name>
    <dbReference type="NCBI Taxonomy" id="278938"/>
    <lineage>
        <taxon>Eukaryota</taxon>
        <taxon>Fungi</taxon>
        <taxon>Dikarya</taxon>
        <taxon>Ascomycota</taxon>
        <taxon>Pezizomycotina</taxon>
        <taxon>Leotiomycetes</taxon>
        <taxon>Helotiales</taxon>
        <taxon>Sclerotiniaceae</taxon>
        <taxon>Botrytis</taxon>
    </lineage>
</organism>
<comment type="caution">
    <text evidence="1">The sequence shown here is derived from an EMBL/GenBank/DDBJ whole genome shotgun (WGS) entry which is preliminary data.</text>
</comment>
<dbReference type="Proteomes" id="UP000297229">
    <property type="component" value="Unassembled WGS sequence"/>
</dbReference>
<keyword evidence="2" id="KW-1185">Reference proteome</keyword>